<evidence type="ECO:0000313" key="3">
    <source>
        <dbReference type="Proteomes" id="UP001374584"/>
    </source>
</evidence>
<accession>A0AAN9N7Y6</accession>
<dbReference type="AlphaFoldDB" id="A0AAN9N7Y6"/>
<evidence type="ECO:0000256" key="1">
    <source>
        <dbReference type="SAM" id="Phobius"/>
    </source>
</evidence>
<keyword evidence="1" id="KW-1133">Transmembrane helix</keyword>
<keyword evidence="3" id="KW-1185">Reference proteome</keyword>
<gene>
    <name evidence="2" type="ORF">VNO80_10089</name>
</gene>
<dbReference type="EMBL" id="JAYMYR010000004">
    <property type="protein sequence ID" value="KAK7368067.1"/>
    <property type="molecule type" value="Genomic_DNA"/>
</dbReference>
<proteinExistence type="predicted"/>
<organism evidence="2 3">
    <name type="scientific">Phaseolus coccineus</name>
    <name type="common">Scarlet runner bean</name>
    <name type="synonym">Phaseolus multiflorus</name>
    <dbReference type="NCBI Taxonomy" id="3886"/>
    <lineage>
        <taxon>Eukaryota</taxon>
        <taxon>Viridiplantae</taxon>
        <taxon>Streptophyta</taxon>
        <taxon>Embryophyta</taxon>
        <taxon>Tracheophyta</taxon>
        <taxon>Spermatophyta</taxon>
        <taxon>Magnoliopsida</taxon>
        <taxon>eudicotyledons</taxon>
        <taxon>Gunneridae</taxon>
        <taxon>Pentapetalae</taxon>
        <taxon>rosids</taxon>
        <taxon>fabids</taxon>
        <taxon>Fabales</taxon>
        <taxon>Fabaceae</taxon>
        <taxon>Papilionoideae</taxon>
        <taxon>50 kb inversion clade</taxon>
        <taxon>NPAAA clade</taxon>
        <taxon>indigoferoid/millettioid clade</taxon>
        <taxon>Phaseoleae</taxon>
        <taxon>Phaseolus</taxon>
    </lineage>
</organism>
<keyword evidence="1" id="KW-0812">Transmembrane</keyword>
<reference evidence="2 3" key="1">
    <citation type="submission" date="2024-01" db="EMBL/GenBank/DDBJ databases">
        <title>The genomes of 5 underutilized Papilionoideae crops provide insights into root nodulation and disease resistanc.</title>
        <authorList>
            <person name="Jiang F."/>
        </authorList>
    </citation>
    <scope>NUCLEOTIDE SEQUENCE [LARGE SCALE GENOMIC DNA]</scope>
    <source>
        <strain evidence="2">JINMINGXINNONG_FW02</strain>
        <tissue evidence="2">Leaves</tissue>
    </source>
</reference>
<dbReference type="Proteomes" id="UP001374584">
    <property type="component" value="Unassembled WGS sequence"/>
</dbReference>
<keyword evidence="1" id="KW-0472">Membrane</keyword>
<name>A0AAN9N7Y6_PHACN</name>
<protein>
    <submittedName>
        <fullName evidence="2">Uncharacterized protein</fullName>
    </submittedName>
</protein>
<comment type="caution">
    <text evidence="2">The sequence shown here is derived from an EMBL/GenBank/DDBJ whole genome shotgun (WGS) entry which is preliminary data.</text>
</comment>
<feature type="transmembrane region" description="Helical" evidence="1">
    <location>
        <begin position="20"/>
        <end position="41"/>
    </location>
</feature>
<sequence length="120" mass="13695">MDADSDVITVHVLCINTKFISYACLFDFHLFLLTLAWLIIIEDRKIPSDCLNPCIPSEVLRISQQFVGSEGITMNFTYAKRMIHAGGCGIKNGFVWLPQEECFMVGKLMEMETDPLQFRI</sequence>
<evidence type="ECO:0000313" key="2">
    <source>
        <dbReference type="EMBL" id="KAK7368067.1"/>
    </source>
</evidence>